<dbReference type="SUPFAM" id="SSF82199">
    <property type="entry name" value="SET domain"/>
    <property type="match status" value="1"/>
</dbReference>
<proteinExistence type="predicted"/>
<dbReference type="CDD" id="cd20071">
    <property type="entry name" value="SET_SMYD"/>
    <property type="match status" value="1"/>
</dbReference>
<dbReference type="PANTHER" id="PTHR47643:SF2">
    <property type="entry name" value="TPR DOMAIN PROTEIN (AFU_ORTHOLOGUE AFUA_5G12710)"/>
    <property type="match status" value="1"/>
</dbReference>
<gene>
    <name evidence="2" type="ORF">SSX86_017471</name>
</gene>
<dbReference type="InterPro" id="IPR011990">
    <property type="entry name" value="TPR-like_helical_dom_sf"/>
</dbReference>
<feature type="domain" description="SET" evidence="1">
    <location>
        <begin position="179"/>
        <end position="369"/>
    </location>
</feature>
<evidence type="ECO:0000313" key="3">
    <source>
        <dbReference type="Proteomes" id="UP001408789"/>
    </source>
</evidence>
<name>A0AAP0GYK3_9ASTR</name>
<dbReference type="PANTHER" id="PTHR47643">
    <property type="entry name" value="TPR DOMAIN PROTEIN (AFU_ORTHOLOGUE AFUA_5G12710)"/>
    <property type="match status" value="1"/>
</dbReference>
<dbReference type="InterPro" id="IPR053209">
    <property type="entry name" value="Gramillin-biosynth_MTr"/>
</dbReference>
<dbReference type="AlphaFoldDB" id="A0AAP0GYK3"/>
<protein>
    <recommendedName>
        <fullName evidence="1">SET domain-containing protein</fullName>
    </recommendedName>
</protein>
<accession>A0AAP0GYK3</accession>
<dbReference type="SMART" id="SM00317">
    <property type="entry name" value="SET"/>
    <property type="match status" value="1"/>
</dbReference>
<organism evidence="2 3">
    <name type="scientific">Deinandra increscens subsp. villosa</name>
    <dbReference type="NCBI Taxonomy" id="3103831"/>
    <lineage>
        <taxon>Eukaryota</taxon>
        <taxon>Viridiplantae</taxon>
        <taxon>Streptophyta</taxon>
        <taxon>Embryophyta</taxon>
        <taxon>Tracheophyta</taxon>
        <taxon>Spermatophyta</taxon>
        <taxon>Magnoliopsida</taxon>
        <taxon>eudicotyledons</taxon>
        <taxon>Gunneridae</taxon>
        <taxon>Pentapetalae</taxon>
        <taxon>asterids</taxon>
        <taxon>campanulids</taxon>
        <taxon>Asterales</taxon>
        <taxon>Asteraceae</taxon>
        <taxon>Asteroideae</taxon>
        <taxon>Heliantheae alliance</taxon>
        <taxon>Madieae</taxon>
        <taxon>Madiinae</taxon>
        <taxon>Deinandra</taxon>
    </lineage>
</organism>
<dbReference type="EMBL" id="JBCNJP010000018">
    <property type="protein sequence ID" value="KAK9063600.1"/>
    <property type="molecule type" value="Genomic_DNA"/>
</dbReference>
<dbReference type="PROSITE" id="PS50280">
    <property type="entry name" value="SET"/>
    <property type="match status" value="1"/>
</dbReference>
<reference evidence="2 3" key="1">
    <citation type="submission" date="2024-04" db="EMBL/GenBank/DDBJ databases">
        <title>The reference genome of an endangered Asteraceae, Deinandra increscens subsp. villosa, native to the Central Coast of California.</title>
        <authorList>
            <person name="Guilliams M."/>
            <person name="Hasenstab-Lehman K."/>
            <person name="Meyer R."/>
            <person name="Mcevoy S."/>
        </authorList>
    </citation>
    <scope>NUCLEOTIDE SEQUENCE [LARGE SCALE GENOMIC DNA]</scope>
    <source>
        <tissue evidence="2">Leaf</tissue>
    </source>
</reference>
<dbReference type="Gene3D" id="1.25.40.10">
    <property type="entry name" value="Tetratricopeptide repeat domain"/>
    <property type="match status" value="1"/>
</dbReference>
<comment type="caution">
    <text evidence="2">The sequence shown here is derived from an EMBL/GenBank/DDBJ whole genome shotgun (WGS) entry which is preliminary data.</text>
</comment>
<dbReference type="SMART" id="SM00028">
    <property type="entry name" value="TPR"/>
    <property type="match status" value="3"/>
</dbReference>
<dbReference type="InterPro" id="IPR019734">
    <property type="entry name" value="TPR_rpt"/>
</dbReference>
<dbReference type="Gene3D" id="2.170.270.10">
    <property type="entry name" value="SET domain"/>
    <property type="match status" value="1"/>
</dbReference>
<evidence type="ECO:0000313" key="2">
    <source>
        <dbReference type="EMBL" id="KAK9063600.1"/>
    </source>
</evidence>
<dbReference type="InterPro" id="IPR046341">
    <property type="entry name" value="SET_dom_sf"/>
</dbReference>
<sequence length="533" mass="60478">MKESDLQQSRDEEMMQQLRLRANELLLREEWEQSIQTYSHFISLCQTHISNPQIRPDPKLQKSLCLAFSNRAEARLKTRDFDGSLKDCDEALKIENTHFKTLMCKGKILLSLDRYNLAINCFKIANLDHPSNADSETLNGYLEKCKKLEFLSRSGAFDFSTWVLNGFKGRIPELAEYIGAVEIKKSEISGRGLVATKNIDFGSLLLVNKAIATERGILPESKAGDLGENAQMVMWKNFVDKIVESTSNCKKTRCLISMLSDGENEESLEVPDISKFRPESEQDCSFSNKKIDMEVILNILDVNSLVEETFSSKFSGKNGDHHGVGLWVLASFVNHSCNPNAKRFHIGDHVIVHASRDIKEGEEITLGYYDVFSPLKTRKEMAQNWGFDCHCKRCKFEIDISLKHEMGEIEMGYEIGVDVGTTVYKLEESMKRWTVRGKLKGYLRASFWKVYSELFLSEKLMRKWGRRVPAMEVVVESVVEAVGGDERVLRVVIEGMKRSGGGGLVEMEKAMKLGRGVYGKVMKKQAMRSILGL</sequence>
<dbReference type="SUPFAM" id="SSF48452">
    <property type="entry name" value="TPR-like"/>
    <property type="match status" value="1"/>
</dbReference>
<dbReference type="InterPro" id="IPR001214">
    <property type="entry name" value="SET_dom"/>
</dbReference>
<dbReference type="Pfam" id="PF00856">
    <property type="entry name" value="SET"/>
    <property type="match status" value="1"/>
</dbReference>
<keyword evidence="3" id="KW-1185">Reference proteome</keyword>
<dbReference type="Proteomes" id="UP001408789">
    <property type="component" value="Unassembled WGS sequence"/>
</dbReference>
<evidence type="ECO:0000259" key="1">
    <source>
        <dbReference type="PROSITE" id="PS50280"/>
    </source>
</evidence>